<dbReference type="GO" id="GO:0003700">
    <property type="term" value="F:DNA-binding transcription factor activity"/>
    <property type="evidence" value="ECO:0007669"/>
    <property type="project" value="InterPro"/>
</dbReference>
<dbReference type="CDD" id="cd07377">
    <property type="entry name" value="WHTH_GntR"/>
    <property type="match status" value="1"/>
</dbReference>
<dbReference type="InterPro" id="IPR036390">
    <property type="entry name" value="WH_DNA-bd_sf"/>
</dbReference>
<evidence type="ECO:0000313" key="5">
    <source>
        <dbReference type="EMBL" id="RAV23187.1"/>
    </source>
</evidence>
<dbReference type="Pfam" id="PF07729">
    <property type="entry name" value="FCD"/>
    <property type="match status" value="1"/>
</dbReference>
<proteinExistence type="predicted"/>
<dbReference type="PANTHER" id="PTHR43537">
    <property type="entry name" value="TRANSCRIPTIONAL REGULATOR, GNTR FAMILY"/>
    <property type="match status" value="1"/>
</dbReference>
<dbReference type="GO" id="GO:0003677">
    <property type="term" value="F:DNA binding"/>
    <property type="evidence" value="ECO:0007669"/>
    <property type="project" value="UniProtKB-KW"/>
</dbReference>
<gene>
    <name evidence="5" type="ORF">DQG23_03055</name>
</gene>
<dbReference type="InterPro" id="IPR036388">
    <property type="entry name" value="WH-like_DNA-bd_sf"/>
</dbReference>
<dbReference type="InterPro" id="IPR000524">
    <property type="entry name" value="Tscrpt_reg_HTH_GntR"/>
</dbReference>
<keyword evidence="1" id="KW-0805">Transcription regulation</keyword>
<reference evidence="5 6" key="1">
    <citation type="journal article" date="2009" name="Int. J. Syst. Evol. Microbiol.">
        <title>Paenibacillus contaminans sp. nov., isolated from a contaminated laboratory plate.</title>
        <authorList>
            <person name="Chou J.H."/>
            <person name="Lee J.H."/>
            <person name="Lin M.C."/>
            <person name="Chang P.S."/>
            <person name="Arun A.B."/>
            <person name="Young C.C."/>
            <person name="Chen W.M."/>
        </authorList>
    </citation>
    <scope>NUCLEOTIDE SEQUENCE [LARGE SCALE GENOMIC DNA]</scope>
    <source>
        <strain evidence="5 6">CKOBP-6</strain>
    </source>
</reference>
<evidence type="ECO:0000256" key="3">
    <source>
        <dbReference type="ARBA" id="ARBA00023163"/>
    </source>
</evidence>
<dbReference type="SMART" id="SM00345">
    <property type="entry name" value="HTH_GNTR"/>
    <property type="match status" value="1"/>
</dbReference>
<dbReference type="OrthoDB" id="9781630at2"/>
<dbReference type="PROSITE" id="PS50949">
    <property type="entry name" value="HTH_GNTR"/>
    <property type="match status" value="1"/>
</dbReference>
<dbReference type="AlphaFoldDB" id="A0A329N0P0"/>
<feature type="domain" description="HTH gntR-type" evidence="4">
    <location>
        <begin position="11"/>
        <end position="78"/>
    </location>
</feature>
<dbReference type="InterPro" id="IPR008920">
    <property type="entry name" value="TF_FadR/GntR_C"/>
</dbReference>
<dbReference type="SMART" id="SM00895">
    <property type="entry name" value="FCD"/>
    <property type="match status" value="1"/>
</dbReference>
<evidence type="ECO:0000256" key="2">
    <source>
        <dbReference type="ARBA" id="ARBA00023125"/>
    </source>
</evidence>
<name>A0A329N0P0_9BACL</name>
<sequence>MEPRRHSTDNQSLRADIVSLIKSKIISGDLNPGDRIVESQLVRELGISQTPIREAIHQLVGEQVVDVVPNRGALVRSLSAKDVFEIYSYRAVLEGMAIRLAVQNVTIKDIKHLEQFYGEMKAKITDDSIELLSQDSSYIHHYIYKLSMHSILLSMYEFISFRIQLVNRILQRKYTKAQEVAEHLELIEVLKNGDPDEAEKVMREHIYRSYRNFVDIGMFDQNELAQNHWI</sequence>
<comment type="caution">
    <text evidence="5">The sequence shown here is derived from an EMBL/GenBank/DDBJ whole genome shotgun (WGS) entry which is preliminary data.</text>
</comment>
<evidence type="ECO:0000313" key="6">
    <source>
        <dbReference type="Proteomes" id="UP000250369"/>
    </source>
</evidence>
<dbReference type="RefSeq" id="WP_113029298.1">
    <property type="nucleotide sequence ID" value="NZ_QMFB01000001.1"/>
</dbReference>
<dbReference type="EMBL" id="QMFB01000001">
    <property type="protein sequence ID" value="RAV23187.1"/>
    <property type="molecule type" value="Genomic_DNA"/>
</dbReference>
<dbReference type="InterPro" id="IPR011711">
    <property type="entry name" value="GntR_C"/>
</dbReference>
<keyword evidence="6" id="KW-1185">Reference proteome</keyword>
<keyword evidence="3" id="KW-0804">Transcription</keyword>
<accession>A0A329N0P0</accession>
<dbReference type="SUPFAM" id="SSF46785">
    <property type="entry name" value="Winged helix' DNA-binding domain"/>
    <property type="match status" value="1"/>
</dbReference>
<dbReference type="PANTHER" id="PTHR43537:SF24">
    <property type="entry name" value="GLUCONATE OPERON TRANSCRIPTIONAL REPRESSOR"/>
    <property type="match status" value="1"/>
</dbReference>
<evidence type="ECO:0000256" key="1">
    <source>
        <dbReference type="ARBA" id="ARBA00023015"/>
    </source>
</evidence>
<dbReference type="SUPFAM" id="SSF48008">
    <property type="entry name" value="GntR ligand-binding domain-like"/>
    <property type="match status" value="1"/>
</dbReference>
<keyword evidence="2" id="KW-0238">DNA-binding</keyword>
<dbReference type="Pfam" id="PF00392">
    <property type="entry name" value="GntR"/>
    <property type="match status" value="1"/>
</dbReference>
<dbReference type="Gene3D" id="1.10.10.10">
    <property type="entry name" value="Winged helix-like DNA-binding domain superfamily/Winged helix DNA-binding domain"/>
    <property type="match status" value="1"/>
</dbReference>
<protein>
    <recommendedName>
        <fullName evidence="4">HTH gntR-type domain-containing protein</fullName>
    </recommendedName>
</protein>
<organism evidence="5 6">
    <name type="scientific">Paenibacillus contaminans</name>
    <dbReference type="NCBI Taxonomy" id="450362"/>
    <lineage>
        <taxon>Bacteria</taxon>
        <taxon>Bacillati</taxon>
        <taxon>Bacillota</taxon>
        <taxon>Bacilli</taxon>
        <taxon>Bacillales</taxon>
        <taxon>Paenibacillaceae</taxon>
        <taxon>Paenibacillus</taxon>
    </lineage>
</organism>
<dbReference type="Proteomes" id="UP000250369">
    <property type="component" value="Unassembled WGS sequence"/>
</dbReference>
<dbReference type="Gene3D" id="1.20.120.530">
    <property type="entry name" value="GntR ligand-binding domain-like"/>
    <property type="match status" value="1"/>
</dbReference>
<evidence type="ECO:0000259" key="4">
    <source>
        <dbReference type="PROSITE" id="PS50949"/>
    </source>
</evidence>